<proteinExistence type="inferred from homology"/>
<dbReference type="InterPro" id="IPR002772">
    <property type="entry name" value="Glyco_hydro_3_C"/>
</dbReference>
<evidence type="ECO:0000256" key="5">
    <source>
        <dbReference type="ARBA" id="ARBA00022651"/>
    </source>
</evidence>
<organism evidence="21 22">
    <name type="scientific">Aspergillus lucknowensis</name>
    <dbReference type="NCBI Taxonomy" id="176173"/>
    <lineage>
        <taxon>Eukaryota</taxon>
        <taxon>Fungi</taxon>
        <taxon>Dikarya</taxon>
        <taxon>Ascomycota</taxon>
        <taxon>Pezizomycotina</taxon>
        <taxon>Eurotiomycetes</taxon>
        <taxon>Eurotiomycetidae</taxon>
        <taxon>Eurotiales</taxon>
        <taxon>Aspergillaceae</taxon>
        <taxon>Aspergillus</taxon>
        <taxon>Aspergillus subgen. Nidulantes</taxon>
    </lineage>
</organism>
<comment type="similarity">
    <text evidence="3">Belongs to the glycosyl hydrolase 3 family.</text>
</comment>
<dbReference type="Proteomes" id="UP001610432">
    <property type="component" value="Unassembled WGS sequence"/>
</dbReference>
<keyword evidence="6 19" id="KW-0732">Signal</keyword>
<dbReference type="SUPFAM" id="SSF52279">
    <property type="entry name" value="Beta-D-glucan exohydrolase, C-terminal domain"/>
    <property type="match status" value="1"/>
</dbReference>
<evidence type="ECO:0000313" key="21">
    <source>
        <dbReference type="EMBL" id="KAL2870565.1"/>
    </source>
</evidence>
<evidence type="ECO:0000256" key="17">
    <source>
        <dbReference type="ARBA" id="ARBA00041684"/>
    </source>
</evidence>
<name>A0ABR4M185_9EURO</name>
<feature type="chain" id="PRO_5046263809" description="xylan 1,4-beta-xylosidase" evidence="19">
    <location>
        <begin position="21"/>
        <end position="793"/>
    </location>
</feature>
<comment type="caution">
    <text evidence="21">The sequence shown here is derived from an EMBL/GenBank/DDBJ whole genome shotgun (WGS) entry which is preliminary data.</text>
</comment>
<evidence type="ECO:0000256" key="6">
    <source>
        <dbReference type="ARBA" id="ARBA00022729"/>
    </source>
</evidence>
<dbReference type="RefSeq" id="XP_070889544.1">
    <property type="nucleotide sequence ID" value="XM_071034637.1"/>
</dbReference>
<dbReference type="EC" id="3.2.1.37" evidence="14"/>
<dbReference type="InterPro" id="IPR001764">
    <property type="entry name" value="Glyco_hydro_3_N"/>
</dbReference>
<evidence type="ECO:0000256" key="19">
    <source>
        <dbReference type="SAM" id="SignalP"/>
    </source>
</evidence>
<evidence type="ECO:0000256" key="4">
    <source>
        <dbReference type="ARBA" id="ARBA00022525"/>
    </source>
</evidence>
<dbReference type="GeneID" id="98149709"/>
<dbReference type="Gene3D" id="3.40.50.1700">
    <property type="entry name" value="Glycoside hydrolase family 3 C-terminal domain"/>
    <property type="match status" value="1"/>
</dbReference>
<evidence type="ECO:0000256" key="7">
    <source>
        <dbReference type="ARBA" id="ARBA00022801"/>
    </source>
</evidence>
<evidence type="ECO:0000256" key="10">
    <source>
        <dbReference type="ARBA" id="ARBA00023295"/>
    </source>
</evidence>
<evidence type="ECO:0000256" key="2">
    <source>
        <dbReference type="ARBA" id="ARBA00004851"/>
    </source>
</evidence>
<keyword evidence="4" id="KW-0964">Secreted</keyword>
<evidence type="ECO:0000256" key="1">
    <source>
        <dbReference type="ARBA" id="ARBA00004613"/>
    </source>
</evidence>
<keyword evidence="11" id="KW-0624">Polysaccharide degradation</keyword>
<evidence type="ECO:0000313" key="22">
    <source>
        <dbReference type="Proteomes" id="UP001610432"/>
    </source>
</evidence>
<dbReference type="InterPro" id="IPR026891">
    <property type="entry name" value="Fn3-like"/>
</dbReference>
<comment type="subcellular location">
    <subcellularLocation>
        <location evidence="1">Secreted</location>
    </subcellularLocation>
</comment>
<evidence type="ECO:0000259" key="20">
    <source>
        <dbReference type="SMART" id="SM01217"/>
    </source>
</evidence>
<keyword evidence="22" id="KW-1185">Reference proteome</keyword>
<protein>
    <recommendedName>
        <fullName evidence="14">xylan 1,4-beta-xylosidase</fullName>
        <ecNumber evidence="14">3.2.1.37</ecNumber>
    </recommendedName>
    <alternativeName>
        <fullName evidence="17">1,4-beta-D-xylan xylohydrolase xlnD</fullName>
    </alternativeName>
    <alternativeName>
        <fullName evidence="18">Beta-xylosidase A</fullName>
    </alternativeName>
    <alternativeName>
        <fullName evidence="16">Beta-xylosidase xlnD</fullName>
    </alternativeName>
    <alternativeName>
        <fullName evidence="15">Xylobiase xlnD</fullName>
    </alternativeName>
</protein>
<dbReference type="EMBL" id="JBFXLQ010000005">
    <property type="protein sequence ID" value="KAL2870565.1"/>
    <property type="molecule type" value="Genomic_DNA"/>
</dbReference>
<dbReference type="SMART" id="SM01217">
    <property type="entry name" value="Fn3_like"/>
    <property type="match status" value="1"/>
</dbReference>
<feature type="signal peptide" evidence="19">
    <location>
        <begin position="1"/>
        <end position="20"/>
    </location>
</feature>
<dbReference type="InterPro" id="IPR017853">
    <property type="entry name" value="GH"/>
</dbReference>
<dbReference type="Pfam" id="PF00933">
    <property type="entry name" value="Glyco_hydro_3"/>
    <property type="match status" value="1"/>
</dbReference>
<accession>A0ABR4M185</accession>
<dbReference type="InterPro" id="IPR013783">
    <property type="entry name" value="Ig-like_fold"/>
</dbReference>
<evidence type="ECO:0000256" key="12">
    <source>
        <dbReference type="ARBA" id="ARBA00024574"/>
    </source>
</evidence>
<keyword evidence="9" id="KW-0119">Carbohydrate metabolism</keyword>
<comment type="catalytic activity">
    <reaction evidence="12">
        <text>Hydrolysis of (1-&gt;4)-beta-D-xylans, to remove successive D-xylose residues from the non-reducing termini.</text>
        <dbReference type="EC" id="3.2.1.37"/>
    </reaction>
</comment>
<keyword evidence="10" id="KW-0326">Glycosidase</keyword>
<evidence type="ECO:0000256" key="3">
    <source>
        <dbReference type="ARBA" id="ARBA00005336"/>
    </source>
</evidence>
<gene>
    <name evidence="21" type="ORF">BJX67DRAFT_390432</name>
</gene>
<evidence type="ECO:0000256" key="14">
    <source>
        <dbReference type="ARBA" id="ARBA00026107"/>
    </source>
</evidence>
<dbReference type="PANTHER" id="PTHR42721">
    <property type="entry name" value="SUGAR HYDROLASE-RELATED"/>
    <property type="match status" value="1"/>
</dbReference>
<dbReference type="GO" id="GO:0016787">
    <property type="term" value="F:hydrolase activity"/>
    <property type="evidence" value="ECO:0007669"/>
    <property type="project" value="UniProtKB-KW"/>
</dbReference>
<dbReference type="InterPro" id="IPR044993">
    <property type="entry name" value="BXL"/>
</dbReference>
<keyword evidence="8" id="KW-0325">Glycoprotein</keyword>
<dbReference type="Pfam" id="PF14310">
    <property type="entry name" value="Fn3-like"/>
    <property type="match status" value="1"/>
</dbReference>
<dbReference type="Pfam" id="PF01915">
    <property type="entry name" value="Glyco_hydro_3_C"/>
    <property type="match status" value="1"/>
</dbReference>
<keyword evidence="5" id="KW-0858">Xylan degradation</keyword>
<evidence type="ECO:0000256" key="8">
    <source>
        <dbReference type="ARBA" id="ARBA00023180"/>
    </source>
</evidence>
<dbReference type="PANTHER" id="PTHR42721:SF13">
    <property type="entry name" value="EXO-1,4-BETA-XYLOSIDASE XLND"/>
    <property type="match status" value="1"/>
</dbReference>
<dbReference type="InterPro" id="IPR036962">
    <property type="entry name" value="Glyco_hydro_3_N_sf"/>
</dbReference>
<evidence type="ECO:0000256" key="15">
    <source>
        <dbReference type="ARBA" id="ARBA00041508"/>
    </source>
</evidence>
<feature type="domain" description="Fibronectin type III-like" evidence="20">
    <location>
        <begin position="691"/>
        <end position="761"/>
    </location>
</feature>
<evidence type="ECO:0000256" key="16">
    <source>
        <dbReference type="ARBA" id="ARBA00041545"/>
    </source>
</evidence>
<dbReference type="Gene3D" id="3.20.20.300">
    <property type="entry name" value="Glycoside hydrolase, family 3, N-terminal domain"/>
    <property type="match status" value="1"/>
</dbReference>
<sequence length="793" mass="86788">MRSLAVLAALALAGIEPTLAQNNQSYEDYTVEANPDLFPLCLQHLNASFPDCTSSPLSRSLVCDRSADPHDRAAALVSLFTLEELVNNTGNTGLGVPRLGLPNYQVWGEALHGVGRANFVDSGDFSWATSFPMPITTMAALNRTLINQIGSIVSTQLRAFSNAGYGGVDVYSPNINTFRHPVWGRGQETPGEDAYLSAVYAFEYITALQGGVDPEHLKIIATAKHYAGYDIENWNNHSRLGNDMQVTQQELSEYYMPPFVAAARDAHVRSVMCSYNAVNGVPSCANSFFLQTLLRDTFEFAEDGYVSGDCGAVYNVWNPHGYVDDEYAASAASILAGTDIDCGTSYQFRLEDTFDDSLISRSEIERGIIRLYSNLVQAGYFDGPDAPYRDITWDDVIETDAWNIAYEAAVEGIVLLKNDDTLPLSPEIRSVAVIGPWANVTEQLQGNYFGPAPYLVSPLDAFRKSNLKVHYARGTEIDSTSEAGFKDALKAAHRADAIIFAGGIDNTIEAEAMDRQSIAWPGNQLKLIDQLSKLNKPLVVLQMGGGQIDSSSLKANKNVNSLIWGGYPGQSGGDALFDIITGKRAPAARLVTTQYPAEYADQFPAIDMNLRPNGKNPGQTYMWYTGEPVYEFGHGLFYTTFKETSGMEDAGTFDIQELLTAPHDGYDRVEQQTLVEFTVAIENTGDRVSDYTAIVYVNTEAGPAPHPNKWLVGFDRLGGIEPGDSQTLTVPVTIDSVARTDELGNRVLYPGHYELALNNERSVVISFDLEGEEAVLLSWPEDRQTVPGILESQ</sequence>
<keyword evidence="7 21" id="KW-0378">Hydrolase</keyword>
<evidence type="ECO:0000256" key="11">
    <source>
        <dbReference type="ARBA" id="ARBA00023326"/>
    </source>
</evidence>
<evidence type="ECO:0000256" key="13">
    <source>
        <dbReference type="ARBA" id="ARBA00025331"/>
    </source>
</evidence>
<evidence type="ECO:0000256" key="9">
    <source>
        <dbReference type="ARBA" id="ARBA00023277"/>
    </source>
</evidence>
<comment type="function">
    <text evidence="13">Xylan 1,4-beta-xylosidase involved in the hydrolysis of xylan, a major structural heterogeneous polysaccharide found in plant biomass representing the second most abundant polysaccharide in the biosphere, after cellulose.</text>
</comment>
<dbReference type="Gene3D" id="2.60.40.10">
    <property type="entry name" value="Immunoglobulins"/>
    <property type="match status" value="1"/>
</dbReference>
<evidence type="ECO:0000256" key="18">
    <source>
        <dbReference type="ARBA" id="ARBA00042744"/>
    </source>
</evidence>
<reference evidence="21 22" key="1">
    <citation type="submission" date="2024-07" db="EMBL/GenBank/DDBJ databases">
        <title>Section-level genome sequencing and comparative genomics of Aspergillus sections Usti and Cavernicolus.</title>
        <authorList>
            <consortium name="Lawrence Berkeley National Laboratory"/>
            <person name="Nybo J.L."/>
            <person name="Vesth T.C."/>
            <person name="Theobald S."/>
            <person name="Frisvad J.C."/>
            <person name="Larsen T.O."/>
            <person name="Kjaerboelling I."/>
            <person name="Rothschild-Mancinelli K."/>
            <person name="Lyhne E.K."/>
            <person name="Kogle M.E."/>
            <person name="Barry K."/>
            <person name="Clum A."/>
            <person name="Na H."/>
            <person name="Ledsgaard L."/>
            <person name="Lin J."/>
            <person name="Lipzen A."/>
            <person name="Kuo A."/>
            <person name="Riley R."/>
            <person name="Mondo S."/>
            <person name="Labutti K."/>
            <person name="Haridas S."/>
            <person name="Pangalinan J."/>
            <person name="Salamov A.A."/>
            <person name="Simmons B.A."/>
            <person name="Magnuson J.K."/>
            <person name="Chen J."/>
            <person name="Drula E."/>
            <person name="Henrissat B."/>
            <person name="Wiebenga A."/>
            <person name="Lubbers R.J."/>
            <person name="Gomes A.C."/>
            <person name="Macurrencykelacurrency M.R."/>
            <person name="Stajich J."/>
            <person name="Grigoriev I.V."/>
            <person name="Mortensen U.H."/>
            <person name="De Vries R.P."/>
            <person name="Baker S.E."/>
            <person name="Andersen M.R."/>
        </authorList>
    </citation>
    <scope>NUCLEOTIDE SEQUENCE [LARGE SCALE GENOMIC DNA]</scope>
    <source>
        <strain evidence="21 22">CBS 449.75</strain>
    </source>
</reference>
<comment type="pathway">
    <text evidence="2">Glycan degradation; xylan degradation.</text>
</comment>
<dbReference type="SUPFAM" id="SSF51445">
    <property type="entry name" value="(Trans)glycosidases"/>
    <property type="match status" value="1"/>
</dbReference>
<dbReference type="InterPro" id="IPR036881">
    <property type="entry name" value="Glyco_hydro_3_C_sf"/>
</dbReference>